<proteinExistence type="predicted"/>
<feature type="domain" description="Peptidase M15C" evidence="1">
    <location>
        <begin position="53"/>
        <end position="108"/>
    </location>
</feature>
<dbReference type="Gene3D" id="3.30.1380.10">
    <property type="match status" value="1"/>
</dbReference>
<evidence type="ECO:0000313" key="3">
    <source>
        <dbReference type="Proteomes" id="UP000272778"/>
    </source>
</evidence>
<dbReference type="GO" id="GO:0008233">
    <property type="term" value="F:peptidase activity"/>
    <property type="evidence" value="ECO:0007669"/>
    <property type="project" value="InterPro"/>
</dbReference>
<gene>
    <name evidence="2" type="ORF">D1Y85_12140</name>
</gene>
<keyword evidence="3" id="KW-1185">Reference proteome</keyword>
<evidence type="ECO:0000313" key="2">
    <source>
        <dbReference type="EMBL" id="RQH06615.1"/>
    </source>
</evidence>
<dbReference type="SUPFAM" id="SSF55166">
    <property type="entry name" value="Hedgehog/DD-peptidase"/>
    <property type="match status" value="1"/>
</dbReference>
<accession>A0A3N6MX98</accession>
<dbReference type="AlphaFoldDB" id="A0A3N6MX98"/>
<organism evidence="2 3">
    <name type="scientific">Paraburkholderia dinghuensis</name>
    <dbReference type="NCBI Taxonomy" id="2305225"/>
    <lineage>
        <taxon>Bacteria</taxon>
        <taxon>Pseudomonadati</taxon>
        <taxon>Pseudomonadota</taxon>
        <taxon>Betaproteobacteria</taxon>
        <taxon>Burkholderiales</taxon>
        <taxon>Burkholderiaceae</taxon>
        <taxon>Paraburkholderia</taxon>
    </lineage>
</organism>
<dbReference type="EMBL" id="RQIS01000007">
    <property type="protein sequence ID" value="RQH06615.1"/>
    <property type="molecule type" value="Genomic_DNA"/>
</dbReference>
<evidence type="ECO:0000259" key="1">
    <source>
        <dbReference type="Pfam" id="PF13539"/>
    </source>
</evidence>
<dbReference type="OrthoDB" id="1441884at2"/>
<sequence length="115" mass="12876">MATLTLGQKQRKFTLMVAKLIEWIYANGYEASFAEAYRPPETAALYAKQGKGVANSLHTSRLAVDLNLFKDGVYLTKSEQYRGPGEYWESLGGSWGGRFRSPDGNHFSLEHNGVR</sequence>
<dbReference type="InterPro" id="IPR009045">
    <property type="entry name" value="Zn_M74/Hedgehog-like"/>
</dbReference>
<comment type="caution">
    <text evidence="2">The sequence shown here is derived from an EMBL/GenBank/DDBJ whole genome shotgun (WGS) entry which is preliminary data.</text>
</comment>
<dbReference type="Proteomes" id="UP000272778">
    <property type="component" value="Unassembled WGS sequence"/>
</dbReference>
<dbReference type="InterPro" id="IPR039561">
    <property type="entry name" value="Peptidase_M15C"/>
</dbReference>
<reference evidence="2 3" key="1">
    <citation type="submission" date="2018-11" db="EMBL/GenBank/DDBJ databases">
        <title>Paraburkholderia sp. DHOA04, isolated from soil.</title>
        <authorList>
            <person name="Gao Z.-H."/>
            <person name="Qiu L.-H."/>
            <person name="Fu J.-C."/>
        </authorList>
    </citation>
    <scope>NUCLEOTIDE SEQUENCE [LARGE SCALE GENOMIC DNA]</scope>
    <source>
        <strain evidence="2 3">DHOA04</strain>
    </source>
</reference>
<name>A0A3N6MX98_9BURK</name>
<dbReference type="RefSeq" id="WP_124151292.1">
    <property type="nucleotide sequence ID" value="NZ_RQIS01000007.1"/>
</dbReference>
<protein>
    <submittedName>
        <fullName evidence="2">M15 family peptidase</fullName>
    </submittedName>
</protein>
<dbReference type="Pfam" id="PF13539">
    <property type="entry name" value="Peptidase_M15_4"/>
    <property type="match status" value="1"/>
</dbReference>